<proteinExistence type="inferred from homology"/>
<keyword evidence="6" id="KW-0472">Membrane</keyword>
<dbReference type="EMBL" id="PDNB01000156">
    <property type="protein sequence ID" value="PGH02696.1"/>
    <property type="molecule type" value="Genomic_DNA"/>
</dbReference>
<dbReference type="PRINTS" id="PR00463">
    <property type="entry name" value="EP450I"/>
</dbReference>
<feature type="transmembrane region" description="Helical" evidence="6">
    <location>
        <begin position="6"/>
        <end position="28"/>
    </location>
</feature>
<comment type="cofactor">
    <cofactor evidence="1 5">
        <name>heme</name>
        <dbReference type="ChEBI" id="CHEBI:30413"/>
    </cofactor>
</comment>
<dbReference type="PANTHER" id="PTHR24305">
    <property type="entry name" value="CYTOCHROME P450"/>
    <property type="match status" value="1"/>
</dbReference>
<dbReference type="InterPro" id="IPR050121">
    <property type="entry name" value="Cytochrome_P450_monoxygenase"/>
</dbReference>
<evidence type="ECO:0000256" key="6">
    <source>
        <dbReference type="SAM" id="Phobius"/>
    </source>
</evidence>
<dbReference type="PRINTS" id="PR00385">
    <property type="entry name" value="P450"/>
</dbReference>
<sequence length="466" mass="53034">MNLQTIIVQWTFLPWHYVLGIVILAVLIKRRYLSRLRGIPGPFLGSFSNFWKIQQILNGHTEEVLLALHRKHGDFVRIADNGVSVSHPDAVRHILHARINKVCLLGYQRIGQNIPDYRFVNLMSETDPRRHIEKGKSVAAGYALSNIIRSEPYVDDIIRRLEREVTFSQSFGFVDTGVDIRNANANSRKLGLYVAVMGEFLWLPNLTIGNPLMTITGVLPGSHLFDTSVAAVNSRKKNPGARNDMMERWLNVHNSNPERMSEKDIFAAATTNVGAGAETVSASLQALVYYLLKNPLYMGWLKNEIDTAQRRGELSPEEGANSRILLQIKEAYRFHPPIAFNLPRVVPQGGLTIRGQYFHAGTILSVNPWIIHRNPEIFGSGSDSFNPERWLGMEKAKPMDFFLVHWGAGYNQCPGRNLAHFEINKVAAMLIRDYDIELVAPKKEWSFKTHFITTPCNWPRKMRRRD</sequence>
<evidence type="ECO:0000313" key="7">
    <source>
        <dbReference type="EMBL" id="PGH02696.1"/>
    </source>
</evidence>
<comment type="similarity">
    <text evidence="2">Belongs to the cytochrome P450 family.</text>
</comment>
<protein>
    <recommendedName>
        <fullName evidence="9">Cytochrome P450</fullName>
    </recommendedName>
</protein>
<accession>A0A2B7X0V5</accession>
<dbReference type="OrthoDB" id="3934656at2759"/>
<dbReference type="Pfam" id="PF00067">
    <property type="entry name" value="p450"/>
    <property type="match status" value="1"/>
</dbReference>
<keyword evidence="8" id="KW-1185">Reference proteome</keyword>
<gene>
    <name evidence="7" type="ORF">AJ79_07575</name>
</gene>
<dbReference type="GO" id="GO:0020037">
    <property type="term" value="F:heme binding"/>
    <property type="evidence" value="ECO:0007669"/>
    <property type="project" value="InterPro"/>
</dbReference>
<evidence type="ECO:0000256" key="4">
    <source>
        <dbReference type="ARBA" id="ARBA00023004"/>
    </source>
</evidence>
<dbReference type="STRING" id="1447875.A0A2B7X0V5"/>
<dbReference type="PANTHER" id="PTHR24305:SF232">
    <property type="entry name" value="P450, PUTATIVE (EUROFUNG)-RELATED"/>
    <property type="match status" value="1"/>
</dbReference>
<dbReference type="InterPro" id="IPR001128">
    <property type="entry name" value="Cyt_P450"/>
</dbReference>
<dbReference type="InterPro" id="IPR036396">
    <property type="entry name" value="Cyt_P450_sf"/>
</dbReference>
<dbReference type="InterPro" id="IPR002401">
    <property type="entry name" value="Cyt_P450_E_grp-I"/>
</dbReference>
<evidence type="ECO:0000256" key="3">
    <source>
        <dbReference type="ARBA" id="ARBA00022723"/>
    </source>
</evidence>
<name>A0A2B7X0V5_9EURO</name>
<dbReference type="Gene3D" id="1.10.630.10">
    <property type="entry name" value="Cytochrome P450"/>
    <property type="match status" value="1"/>
</dbReference>
<evidence type="ECO:0000256" key="1">
    <source>
        <dbReference type="ARBA" id="ARBA00001971"/>
    </source>
</evidence>
<evidence type="ECO:0000256" key="5">
    <source>
        <dbReference type="PIRSR" id="PIRSR602401-1"/>
    </source>
</evidence>
<evidence type="ECO:0008006" key="9">
    <source>
        <dbReference type="Google" id="ProtNLM"/>
    </source>
</evidence>
<evidence type="ECO:0000256" key="2">
    <source>
        <dbReference type="ARBA" id="ARBA00010617"/>
    </source>
</evidence>
<keyword evidence="6" id="KW-1133">Transmembrane helix</keyword>
<dbReference type="Proteomes" id="UP000223968">
    <property type="component" value="Unassembled WGS sequence"/>
</dbReference>
<dbReference type="AlphaFoldDB" id="A0A2B7X0V5"/>
<dbReference type="SUPFAM" id="SSF48264">
    <property type="entry name" value="Cytochrome P450"/>
    <property type="match status" value="1"/>
</dbReference>
<comment type="caution">
    <text evidence="7">The sequence shown here is derived from an EMBL/GenBank/DDBJ whole genome shotgun (WGS) entry which is preliminary data.</text>
</comment>
<feature type="binding site" description="axial binding residue" evidence="5">
    <location>
        <position position="413"/>
    </location>
    <ligand>
        <name>heme</name>
        <dbReference type="ChEBI" id="CHEBI:30413"/>
    </ligand>
    <ligandPart>
        <name>Fe</name>
        <dbReference type="ChEBI" id="CHEBI:18248"/>
    </ligandPart>
</feature>
<organism evidence="7 8">
    <name type="scientific">Helicocarpus griseus UAMH5409</name>
    <dbReference type="NCBI Taxonomy" id="1447875"/>
    <lineage>
        <taxon>Eukaryota</taxon>
        <taxon>Fungi</taxon>
        <taxon>Dikarya</taxon>
        <taxon>Ascomycota</taxon>
        <taxon>Pezizomycotina</taxon>
        <taxon>Eurotiomycetes</taxon>
        <taxon>Eurotiomycetidae</taxon>
        <taxon>Onygenales</taxon>
        <taxon>Ajellomycetaceae</taxon>
        <taxon>Helicocarpus</taxon>
    </lineage>
</organism>
<evidence type="ECO:0000313" key="8">
    <source>
        <dbReference type="Proteomes" id="UP000223968"/>
    </source>
</evidence>
<dbReference type="GO" id="GO:0005506">
    <property type="term" value="F:iron ion binding"/>
    <property type="evidence" value="ECO:0007669"/>
    <property type="project" value="InterPro"/>
</dbReference>
<keyword evidence="4 5" id="KW-0408">Iron</keyword>
<keyword evidence="6" id="KW-0812">Transmembrane</keyword>
<dbReference type="GO" id="GO:0004497">
    <property type="term" value="F:monooxygenase activity"/>
    <property type="evidence" value="ECO:0007669"/>
    <property type="project" value="InterPro"/>
</dbReference>
<reference evidence="7 8" key="1">
    <citation type="submission" date="2017-10" db="EMBL/GenBank/DDBJ databases">
        <title>Comparative genomics in systemic dimorphic fungi from Ajellomycetaceae.</title>
        <authorList>
            <person name="Munoz J.F."/>
            <person name="Mcewen J.G."/>
            <person name="Clay O.K."/>
            <person name="Cuomo C.A."/>
        </authorList>
    </citation>
    <scope>NUCLEOTIDE SEQUENCE [LARGE SCALE GENOMIC DNA]</scope>
    <source>
        <strain evidence="7 8">UAMH5409</strain>
    </source>
</reference>
<dbReference type="GO" id="GO:0016705">
    <property type="term" value="F:oxidoreductase activity, acting on paired donors, with incorporation or reduction of molecular oxygen"/>
    <property type="evidence" value="ECO:0007669"/>
    <property type="project" value="InterPro"/>
</dbReference>
<keyword evidence="3 5" id="KW-0479">Metal-binding</keyword>
<keyword evidence="5" id="KW-0349">Heme</keyword>